<comment type="similarity">
    <text evidence="1">Belongs to the iron-containing alcohol dehydrogenase family.</text>
</comment>
<organism evidence="6 7">
    <name type="scientific">Alteracholeplasma palmae (strain ATCC 49389 / J233)</name>
    <name type="common">Acholeplasma palmae</name>
    <dbReference type="NCBI Taxonomy" id="1318466"/>
    <lineage>
        <taxon>Bacteria</taxon>
        <taxon>Bacillati</taxon>
        <taxon>Mycoplasmatota</taxon>
        <taxon>Mollicutes</taxon>
        <taxon>Acholeplasmatales</taxon>
        <taxon>Acholeplasmataceae</taxon>
        <taxon>Acholeplasma</taxon>
    </lineage>
</organism>
<dbReference type="InterPro" id="IPR039697">
    <property type="entry name" value="Alcohol_dehydrogenase_Fe"/>
</dbReference>
<dbReference type="RefSeq" id="WP_026655183.1">
    <property type="nucleotide sequence ID" value="NC_022538.1"/>
</dbReference>
<feature type="domain" description="Fe-containing alcohol dehydrogenase-like C-terminal" evidence="5">
    <location>
        <begin position="205"/>
        <end position="384"/>
    </location>
</feature>
<evidence type="ECO:0000313" key="6">
    <source>
        <dbReference type="EMBL" id="CCV63786.1"/>
    </source>
</evidence>
<dbReference type="Gene3D" id="1.20.1090.10">
    <property type="entry name" value="Dehydroquinate synthase-like - alpha domain"/>
    <property type="match status" value="1"/>
</dbReference>
<proteinExistence type="inferred from homology"/>
<dbReference type="STRING" id="1318466.BN85402090"/>
<dbReference type="CDD" id="cd08189">
    <property type="entry name" value="Fe-ADH-like"/>
    <property type="match status" value="1"/>
</dbReference>
<dbReference type="Proteomes" id="UP000032740">
    <property type="component" value="Chromosome"/>
</dbReference>
<dbReference type="GO" id="GO:0004022">
    <property type="term" value="F:alcohol dehydrogenase (NAD+) activity"/>
    <property type="evidence" value="ECO:0007669"/>
    <property type="project" value="TreeGrafter"/>
</dbReference>
<dbReference type="FunFam" id="3.40.50.1970:FF:000003">
    <property type="entry name" value="Alcohol dehydrogenase, iron-containing"/>
    <property type="match status" value="1"/>
</dbReference>
<dbReference type="InterPro" id="IPR018211">
    <property type="entry name" value="ADH_Fe_CS"/>
</dbReference>
<dbReference type="GO" id="GO:0046872">
    <property type="term" value="F:metal ion binding"/>
    <property type="evidence" value="ECO:0007669"/>
    <property type="project" value="InterPro"/>
</dbReference>
<keyword evidence="3" id="KW-0520">NAD</keyword>
<name>U4KR17_ALTPJ</name>
<evidence type="ECO:0000256" key="1">
    <source>
        <dbReference type="ARBA" id="ARBA00007358"/>
    </source>
</evidence>
<dbReference type="KEGG" id="apal:BN85402090"/>
<dbReference type="PANTHER" id="PTHR11496:SF102">
    <property type="entry name" value="ALCOHOL DEHYDROGENASE 4"/>
    <property type="match status" value="1"/>
</dbReference>
<reference evidence="6 7" key="1">
    <citation type="journal article" date="2013" name="J. Mol. Microbiol. Biotechnol.">
        <title>Analysis of the Complete Genomes of Acholeplasma brassicae , A. palmae and A. laidlawii and Their Comparison to the Obligate Parasites from ' Candidatus Phytoplasma'.</title>
        <authorList>
            <person name="Kube M."/>
            <person name="Siewert C."/>
            <person name="Migdoll A.M."/>
            <person name="Duduk B."/>
            <person name="Holz S."/>
            <person name="Rabus R."/>
            <person name="Seemuller E."/>
            <person name="Mitrovic J."/>
            <person name="Muller I."/>
            <person name="Buttner C."/>
            <person name="Reinhardt R."/>
        </authorList>
    </citation>
    <scope>NUCLEOTIDE SEQUENCE [LARGE SCALE GENOMIC DNA]</scope>
    <source>
        <strain evidence="6 7">J233</strain>
    </source>
</reference>
<protein>
    <submittedName>
        <fullName evidence="6">Putative 1,3-propanediol dehydrogenase</fullName>
    </submittedName>
</protein>
<evidence type="ECO:0000313" key="7">
    <source>
        <dbReference type="Proteomes" id="UP000032740"/>
    </source>
</evidence>
<dbReference type="EMBL" id="FO681347">
    <property type="protein sequence ID" value="CCV63786.1"/>
    <property type="molecule type" value="Genomic_DNA"/>
</dbReference>
<accession>U4KR17</accession>
<dbReference type="Pfam" id="PF00465">
    <property type="entry name" value="Fe-ADH"/>
    <property type="match status" value="1"/>
</dbReference>
<dbReference type="HOGENOM" id="CLU_007207_0_0_14"/>
<keyword evidence="7" id="KW-1185">Reference proteome</keyword>
<dbReference type="Pfam" id="PF25137">
    <property type="entry name" value="ADH_Fe_C"/>
    <property type="match status" value="1"/>
</dbReference>
<feature type="domain" description="Alcohol dehydrogenase iron-type/glycerol dehydrogenase GldA" evidence="4">
    <location>
        <begin position="29"/>
        <end position="191"/>
    </location>
</feature>
<evidence type="ECO:0000256" key="3">
    <source>
        <dbReference type="ARBA" id="ARBA00023027"/>
    </source>
</evidence>
<evidence type="ECO:0000256" key="2">
    <source>
        <dbReference type="ARBA" id="ARBA00023002"/>
    </source>
</evidence>
<dbReference type="PROSITE" id="PS00060">
    <property type="entry name" value="ADH_IRON_2"/>
    <property type="match status" value="1"/>
</dbReference>
<dbReference type="AlphaFoldDB" id="U4KR17"/>
<sequence length="386" mass="43491">MKKLIYRIYQKILYVGTFFLNFKEPLLLKGTKSLEKISDILGDRNINSVLLVTDANLVKLGLLNHLKEILESSNIKYSIYDETQPNPTIYQVDDAYKVYNDNNCQAVISVGGGSVIDLGKMVLVKAAYPKKSITKFKGILKIHRKLPFHIAIPTTVGTGSEATLAAVVSNPDTHEKYAIMDTHLIPDVAILSNEFVRNLPRNLIVETSMDALTHAIEAYIGKSNTKKTKKYALEAIKLILDNVESAYEKDEKSIEALHYASYLAGVSFTRAYVGNVHAIAHTLGGFYNVPHGLANAIILPHVLSYYGNKINEKIRSIEEYTNRKDLIQHIFMLNKKFNIPENLNGLIKEEDIVVMIKRALKEANPLYPVPVIFNDKDFLNIYHKIN</sequence>
<dbReference type="SUPFAM" id="SSF56796">
    <property type="entry name" value="Dehydroquinate synthase-like"/>
    <property type="match status" value="1"/>
</dbReference>
<dbReference type="Gene3D" id="3.40.50.1970">
    <property type="match status" value="1"/>
</dbReference>
<dbReference type="InterPro" id="IPR001670">
    <property type="entry name" value="ADH_Fe/GldA"/>
</dbReference>
<dbReference type="PANTHER" id="PTHR11496">
    <property type="entry name" value="ALCOHOL DEHYDROGENASE"/>
    <property type="match status" value="1"/>
</dbReference>
<dbReference type="InterPro" id="IPR056798">
    <property type="entry name" value="ADH_Fe_C"/>
</dbReference>
<keyword evidence="2" id="KW-0560">Oxidoreductase</keyword>
<dbReference type="OrthoDB" id="9804734at2"/>
<evidence type="ECO:0000259" key="4">
    <source>
        <dbReference type="Pfam" id="PF00465"/>
    </source>
</evidence>
<evidence type="ECO:0000259" key="5">
    <source>
        <dbReference type="Pfam" id="PF25137"/>
    </source>
</evidence>
<gene>
    <name evidence="6" type="ORF">BN85402090</name>
</gene>